<accession>A0AAV4JQV6</accession>
<feature type="compositionally biased region" description="Low complexity" evidence="4">
    <location>
        <begin position="240"/>
        <end position="265"/>
    </location>
</feature>
<dbReference type="InterPro" id="IPR035914">
    <property type="entry name" value="Sperma_CUB_dom_sf"/>
</dbReference>
<evidence type="ECO:0000259" key="6">
    <source>
        <dbReference type="PROSITE" id="PS01180"/>
    </source>
</evidence>
<keyword evidence="1" id="KW-0677">Repeat</keyword>
<keyword evidence="5" id="KW-0812">Transmembrane</keyword>
<dbReference type="AlphaFoldDB" id="A0AAV4JQV6"/>
<keyword evidence="2" id="KW-1015">Disulfide bond</keyword>
<evidence type="ECO:0000256" key="1">
    <source>
        <dbReference type="ARBA" id="ARBA00022737"/>
    </source>
</evidence>
<feature type="region of interest" description="Disordered" evidence="4">
    <location>
        <begin position="214"/>
        <end position="276"/>
    </location>
</feature>
<evidence type="ECO:0000256" key="5">
    <source>
        <dbReference type="SAM" id="Phobius"/>
    </source>
</evidence>
<reference evidence="7 8" key="1">
    <citation type="journal article" date="2021" name="Elife">
        <title>Chloroplast acquisition without the gene transfer in kleptoplastic sea slugs, Plakobranchus ocellatus.</title>
        <authorList>
            <person name="Maeda T."/>
            <person name="Takahashi S."/>
            <person name="Yoshida T."/>
            <person name="Shimamura S."/>
            <person name="Takaki Y."/>
            <person name="Nagai Y."/>
            <person name="Toyoda A."/>
            <person name="Suzuki Y."/>
            <person name="Arimoto A."/>
            <person name="Ishii H."/>
            <person name="Satoh N."/>
            <person name="Nishiyama T."/>
            <person name="Hasebe M."/>
            <person name="Maruyama T."/>
            <person name="Minagawa J."/>
            <person name="Obokata J."/>
            <person name="Shigenobu S."/>
        </authorList>
    </citation>
    <scope>NUCLEOTIDE SEQUENCE [LARGE SCALE GENOMIC DNA]</scope>
</reference>
<dbReference type="Pfam" id="PF00431">
    <property type="entry name" value="CUB"/>
    <property type="match status" value="1"/>
</dbReference>
<dbReference type="SMART" id="SM00042">
    <property type="entry name" value="CUB"/>
    <property type="match status" value="1"/>
</dbReference>
<keyword evidence="5" id="KW-1133">Transmembrane helix</keyword>
<evidence type="ECO:0000313" key="8">
    <source>
        <dbReference type="Proteomes" id="UP000762676"/>
    </source>
</evidence>
<keyword evidence="8" id="KW-1185">Reference proteome</keyword>
<dbReference type="PROSITE" id="PS01180">
    <property type="entry name" value="CUB"/>
    <property type="match status" value="1"/>
</dbReference>
<dbReference type="Gene3D" id="2.60.120.290">
    <property type="entry name" value="Spermadhesin, CUB domain"/>
    <property type="match status" value="1"/>
</dbReference>
<gene>
    <name evidence="7" type="ORF">ElyMa_001647800</name>
</gene>
<dbReference type="Proteomes" id="UP000762676">
    <property type="component" value="Unassembled WGS sequence"/>
</dbReference>
<protein>
    <submittedName>
        <fullName evidence="7">Cubilin</fullName>
    </submittedName>
</protein>
<evidence type="ECO:0000256" key="2">
    <source>
        <dbReference type="ARBA" id="ARBA00023157"/>
    </source>
</evidence>
<dbReference type="EMBL" id="BMAT01003340">
    <property type="protein sequence ID" value="GFS23771.1"/>
    <property type="molecule type" value="Genomic_DNA"/>
</dbReference>
<dbReference type="SUPFAM" id="SSF49854">
    <property type="entry name" value="Spermadhesin, CUB domain"/>
    <property type="match status" value="1"/>
</dbReference>
<comment type="caution">
    <text evidence="3">Lacks conserved residue(s) required for the propagation of feature annotation.</text>
</comment>
<keyword evidence="5" id="KW-0472">Membrane</keyword>
<sequence>MEINGKGSGGIIRSPNYPKKYPPLTQCEWIIKASTANHKILVQLSDINIEGKYGRKGKRPDCNLAALRLYTNRNATKPKAALCGKVKEDDDEVSFVSDQDTFKITFISSPNSLGDKGFKISWTEIHDSSCPQKASVQILHIAIGTSIASFFCITLLICAFYHRRKFRTDRAPPDHDHVEVRYVSAPTGCNTTDRLLIEDRNDAMLTGSGAAYHEQQQQQQQHHHQYPYNHENHTNGGSHNNMNNTHPAATTTTNSAAAVSAAANTQSPRCQKVSMV</sequence>
<dbReference type="PANTHER" id="PTHR24251">
    <property type="entry name" value="OVOCHYMASE-RELATED"/>
    <property type="match status" value="1"/>
</dbReference>
<proteinExistence type="predicted"/>
<organism evidence="7 8">
    <name type="scientific">Elysia marginata</name>
    <dbReference type="NCBI Taxonomy" id="1093978"/>
    <lineage>
        <taxon>Eukaryota</taxon>
        <taxon>Metazoa</taxon>
        <taxon>Spiralia</taxon>
        <taxon>Lophotrochozoa</taxon>
        <taxon>Mollusca</taxon>
        <taxon>Gastropoda</taxon>
        <taxon>Heterobranchia</taxon>
        <taxon>Euthyneura</taxon>
        <taxon>Panpulmonata</taxon>
        <taxon>Sacoglossa</taxon>
        <taxon>Placobranchoidea</taxon>
        <taxon>Plakobranchidae</taxon>
        <taxon>Elysia</taxon>
    </lineage>
</organism>
<feature type="domain" description="CUB" evidence="6">
    <location>
        <begin position="1"/>
        <end position="125"/>
    </location>
</feature>
<comment type="caution">
    <text evidence="7">The sequence shown here is derived from an EMBL/GenBank/DDBJ whole genome shotgun (WGS) entry which is preliminary data.</text>
</comment>
<evidence type="ECO:0000256" key="3">
    <source>
        <dbReference type="PROSITE-ProRule" id="PRU00059"/>
    </source>
</evidence>
<evidence type="ECO:0000313" key="7">
    <source>
        <dbReference type="EMBL" id="GFS23771.1"/>
    </source>
</evidence>
<dbReference type="CDD" id="cd00041">
    <property type="entry name" value="CUB"/>
    <property type="match status" value="1"/>
</dbReference>
<dbReference type="InterPro" id="IPR000859">
    <property type="entry name" value="CUB_dom"/>
</dbReference>
<evidence type="ECO:0000256" key="4">
    <source>
        <dbReference type="SAM" id="MobiDB-lite"/>
    </source>
</evidence>
<feature type="transmembrane region" description="Helical" evidence="5">
    <location>
        <begin position="138"/>
        <end position="161"/>
    </location>
</feature>
<name>A0AAV4JQV6_9GAST</name>